<feature type="compositionally biased region" description="Acidic residues" evidence="1">
    <location>
        <begin position="317"/>
        <end position="326"/>
    </location>
</feature>
<comment type="caution">
    <text evidence="2">The sequence shown here is derived from an EMBL/GenBank/DDBJ whole genome shotgun (WGS) entry which is preliminary data.</text>
</comment>
<dbReference type="AlphaFoldDB" id="A0AAD5YGI9"/>
<keyword evidence="3" id="KW-1185">Reference proteome</keyword>
<feature type="region of interest" description="Disordered" evidence="1">
    <location>
        <begin position="309"/>
        <end position="336"/>
    </location>
</feature>
<reference evidence="2" key="1">
    <citation type="submission" date="2022-07" db="EMBL/GenBank/DDBJ databases">
        <title>Genome Sequence of Physisporinus lineatus.</title>
        <authorList>
            <person name="Buettner E."/>
        </authorList>
    </citation>
    <scope>NUCLEOTIDE SEQUENCE</scope>
    <source>
        <strain evidence="2">VT162</strain>
    </source>
</reference>
<evidence type="ECO:0000256" key="1">
    <source>
        <dbReference type="SAM" id="MobiDB-lite"/>
    </source>
</evidence>
<dbReference type="EMBL" id="JANAWD010000361">
    <property type="protein sequence ID" value="KAJ3480686.1"/>
    <property type="molecule type" value="Genomic_DNA"/>
</dbReference>
<organism evidence="2 3">
    <name type="scientific">Meripilus lineatus</name>
    <dbReference type="NCBI Taxonomy" id="2056292"/>
    <lineage>
        <taxon>Eukaryota</taxon>
        <taxon>Fungi</taxon>
        <taxon>Dikarya</taxon>
        <taxon>Basidiomycota</taxon>
        <taxon>Agaricomycotina</taxon>
        <taxon>Agaricomycetes</taxon>
        <taxon>Polyporales</taxon>
        <taxon>Meripilaceae</taxon>
        <taxon>Meripilus</taxon>
    </lineage>
</organism>
<evidence type="ECO:0008006" key="4">
    <source>
        <dbReference type="Google" id="ProtNLM"/>
    </source>
</evidence>
<sequence>MAIGDPHTSEDNVPTPIGLLPTELLIEIFTFCARSYHGTPLVPLVLSHVCQLWRQIVFSSPLVWQNISLNDRRSLTSMAYQSRIWLTQSKRLPVDIRVEVVNQDLILPMFLPLLREVHRWRRCVIIGNAIEAINFAAFSRNGSAAFIDTIDITIRGVVELQDKNAPHSPTFYPERTGDETRFPRSQYHRVFMRLSVLSLPDPALMSILYLRSLTIIESSIEVIPNPIRMLQFLQFCPYLEKFYYQGYPHEPDYGGPDDAQPPIVELPRLRFLGIKSTCAVRTVLSHIDAPQLKELILEHTNMEFEPSNVAEYPYGTEDGDSDDEAQDFSQSPWSDHATGMGLRSLIRRSNPPLEILAMDYADMRTKDFLWCFDRLPNLKEFRIVASDMSDGVMAMFAPFPRLRHVEGSVGREVSGDGGGETEGSNGDAGGESIGVRRQRMMVRMPKLTTLGLYNCQRVSGDAMVCTLQSRIRFTDRFADGEEIVRMSNIGIVGCADFLPRHAVNLSLVLGSRLRTFD</sequence>
<dbReference type="SUPFAM" id="SSF81383">
    <property type="entry name" value="F-box domain"/>
    <property type="match status" value="1"/>
</dbReference>
<dbReference type="InterPro" id="IPR032675">
    <property type="entry name" value="LRR_dom_sf"/>
</dbReference>
<accession>A0AAD5YGI9</accession>
<name>A0AAD5YGI9_9APHY</name>
<protein>
    <recommendedName>
        <fullName evidence="4">F-box domain-containing protein</fullName>
    </recommendedName>
</protein>
<feature type="region of interest" description="Disordered" evidence="1">
    <location>
        <begin position="409"/>
        <end position="432"/>
    </location>
</feature>
<evidence type="ECO:0000313" key="3">
    <source>
        <dbReference type="Proteomes" id="UP001212997"/>
    </source>
</evidence>
<dbReference type="Gene3D" id="1.20.1280.50">
    <property type="match status" value="1"/>
</dbReference>
<dbReference type="Gene3D" id="3.80.10.10">
    <property type="entry name" value="Ribonuclease Inhibitor"/>
    <property type="match status" value="1"/>
</dbReference>
<dbReference type="InterPro" id="IPR036047">
    <property type="entry name" value="F-box-like_dom_sf"/>
</dbReference>
<feature type="compositionally biased region" description="Gly residues" evidence="1">
    <location>
        <begin position="415"/>
        <end position="432"/>
    </location>
</feature>
<gene>
    <name evidence="2" type="ORF">NLI96_g8171</name>
</gene>
<evidence type="ECO:0000313" key="2">
    <source>
        <dbReference type="EMBL" id="KAJ3480686.1"/>
    </source>
</evidence>
<proteinExistence type="predicted"/>
<dbReference type="SUPFAM" id="SSF52047">
    <property type="entry name" value="RNI-like"/>
    <property type="match status" value="1"/>
</dbReference>
<dbReference type="Proteomes" id="UP001212997">
    <property type="component" value="Unassembled WGS sequence"/>
</dbReference>